<dbReference type="SUPFAM" id="SSF57667">
    <property type="entry name" value="beta-beta-alpha zinc fingers"/>
    <property type="match status" value="1"/>
</dbReference>
<dbReference type="GO" id="GO:0008270">
    <property type="term" value="F:zinc ion binding"/>
    <property type="evidence" value="ECO:0007669"/>
    <property type="project" value="UniProtKB-KW"/>
</dbReference>
<proteinExistence type="predicted"/>
<dbReference type="GO" id="GO:0003700">
    <property type="term" value="F:DNA-binding transcription factor activity"/>
    <property type="evidence" value="ECO:0007669"/>
    <property type="project" value="TreeGrafter"/>
</dbReference>
<evidence type="ECO:0000256" key="1">
    <source>
        <dbReference type="ARBA" id="ARBA00004123"/>
    </source>
</evidence>
<dbReference type="PANTHER" id="PTHR45993:SF6">
    <property type="entry name" value="C2H2-TYPE DOMAIN-CONTAINING PROTEIN"/>
    <property type="match status" value="1"/>
</dbReference>
<keyword evidence="12" id="KW-1185">Reference proteome</keyword>
<comment type="subcellular location">
    <subcellularLocation>
        <location evidence="1">Nucleus</location>
    </subcellularLocation>
</comment>
<dbReference type="PROSITE" id="PS50157">
    <property type="entry name" value="ZINC_FINGER_C2H2_2"/>
    <property type="match status" value="2"/>
</dbReference>
<dbReference type="InterPro" id="IPR036236">
    <property type="entry name" value="Znf_C2H2_sf"/>
</dbReference>
<gene>
    <name evidence="11" type="ORF">E2I00_012199</name>
</gene>
<name>A0A6A1QB11_BALPH</name>
<dbReference type="OrthoDB" id="6077919at2759"/>
<evidence type="ECO:0000313" key="12">
    <source>
        <dbReference type="Proteomes" id="UP000437017"/>
    </source>
</evidence>
<keyword evidence="2" id="KW-0479">Metal-binding</keyword>
<dbReference type="AlphaFoldDB" id="A0A6A1QB11"/>
<dbReference type="InterPro" id="IPR013087">
    <property type="entry name" value="Znf_C2H2_type"/>
</dbReference>
<organism evidence="11 12">
    <name type="scientific">Balaenoptera physalus</name>
    <name type="common">Fin whale</name>
    <name type="synonym">Balaena physalus</name>
    <dbReference type="NCBI Taxonomy" id="9770"/>
    <lineage>
        <taxon>Eukaryota</taxon>
        <taxon>Metazoa</taxon>
        <taxon>Chordata</taxon>
        <taxon>Craniata</taxon>
        <taxon>Vertebrata</taxon>
        <taxon>Euteleostomi</taxon>
        <taxon>Mammalia</taxon>
        <taxon>Eutheria</taxon>
        <taxon>Laurasiatheria</taxon>
        <taxon>Artiodactyla</taxon>
        <taxon>Whippomorpha</taxon>
        <taxon>Cetacea</taxon>
        <taxon>Mysticeti</taxon>
        <taxon>Balaenopteridae</taxon>
        <taxon>Balaenoptera</taxon>
    </lineage>
</organism>
<reference evidence="11 12" key="1">
    <citation type="journal article" date="2019" name="PLoS ONE">
        <title>Genomic analyses reveal an absence of contemporary introgressive admixture between fin whales and blue whales, despite known hybrids.</title>
        <authorList>
            <person name="Westbury M.V."/>
            <person name="Petersen B."/>
            <person name="Lorenzen E.D."/>
        </authorList>
    </citation>
    <scope>NUCLEOTIDE SEQUENCE [LARGE SCALE GENOMIC DNA]</scope>
    <source>
        <strain evidence="11">FinWhale-01</strain>
    </source>
</reference>
<sequence>MHMRCHTSVKPHKCHLCDYAAVDSSSLKKHLRIHSDERPYKCQLCPYASRNSSQLTVHLRSHTGKSHTSKPRCLPCL</sequence>
<dbReference type="Proteomes" id="UP000437017">
    <property type="component" value="Unassembled WGS sequence"/>
</dbReference>
<dbReference type="Gene3D" id="3.30.160.60">
    <property type="entry name" value="Classic Zinc Finger"/>
    <property type="match status" value="2"/>
</dbReference>
<keyword evidence="4 9" id="KW-0863">Zinc-finger</keyword>
<evidence type="ECO:0000256" key="3">
    <source>
        <dbReference type="ARBA" id="ARBA00022737"/>
    </source>
</evidence>
<dbReference type="SMART" id="SM00355">
    <property type="entry name" value="ZnF_C2H2"/>
    <property type="match status" value="2"/>
</dbReference>
<keyword evidence="7" id="KW-0804">Transcription</keyword>
<keyword evidence="8" id="KW-0539">Nucleus</keyword>
<evidence type="ECO:0000256" key="9">
    <source>
        <dbReference type="PROSITE-ProRule" id="PRU00042"/>
    </source>
</evidence>
<feature type="domain" description="C2H2-type" evidence="10">
    <location>
        <begin position="12"/>
        <end position="39"/>
    </location>
</feature>
<dbReference type="FunFam" id="3.30.160.60:FF:001662">
    <property type="entry name" value="Zinc finger protein 64"/>
    <property type="match status" value="1"/>
</dbReference>
<accession>A0A6A1QB11</accession>
<dbReference type="GO" id="GO:0006357">
    <property type="term" value="P:regulation of transcription by RNA polymerase II"/>
    <property type="evidence" value="ECO:0007669"/>
    <property type="project" value="TreeGrafter"/>
</dbReference>
<dbReference type="GO" id="GO:0000978">
    <property type="term" value="F:RNA polymerase II cis-regulatory region sequence-specific DNA binding"/>
    <property type="evidence" value="ECO:0007669"/>
    <property type="project" value="TreeGrafter"/>
</dbReference>
<protein>
    <recommendedName>
        <fullName evidence="10">C2H2-type domain-containing protein</fullName>
    </recommendedName>
</protein>
<keyword evidence="3" id="KW-0677">Repeat</keyword>
<feature type="domain" description="C2H2-type" evidence="10">
    <location>
        <begin position="40"/>
        <end position="67"/>
    </location>
</feature>
<dbReference type="FunFam" id="3.30.160.60:FF:000223">
    <property type="entry name" value="zinc finger protein 64 isoform X1"/>
    <property type="match status" value="1"/>
</dbReference>
<dbReference type="EMBL" id="SGJD01000519">
    <property type="protein sequence ID" value="KAB0404887.1"/>
    <property type="molecule type" value="Genomic_DNA"/>
</dbReference>
<evidence type="ECO:0000256" key="5">
    <source>
        <dbReference type="ARBA" id="ARBA00022833"/>
    </source>
</evidence>
<dbReference type="GO" id="GO:0005634">
    <property type="term" value="C:nucleus"/>
    <property type="evidence" value="ECO:0007669"/>
    <property type="project" value="UniProtKB-SubCell"/>
</dbReference>
<evidence type="ECO:0000256" key="6">
    <source>
        <dbReference type="ARBA" id="ARBA00023015"/>
    </source>
</evidence>
<keyword evidence="5" id="KW-0862">Zinc</keyword>
<evidence type="ECO:0000256" key="2">
    <source>
        <dbReference type="ARBA" id="ARBA00022723"/>
    </source>
</evidence>
<dbReference type="InterPro" id="IPR051497">
    <property type="entry name" value="Dev/Hematopoietic_TF"/>
</dbReference>
<keyword evidence="6" id="KW-0805">Transcription regulation</keyword>
<evidence type="ECO:0000256" key="4">
    <source>
        <dbReference type="ARBA" id="ARBA00022771"/>
    </source>
</evidence>
<dbReference type="PANTHER" id="PTHR45993">
    <property type="entry name" value="B-CELL LYMPHOMA/LEUKEMIA 11"/>
    <property type="match status" value="1"/>
</dbReference>
<evidence type="ECO:0000256" key="7">
    <source>
        <dbReference type="ARBA" id="ARBA00023163"/>
    </source>
</evidence>
<evidence type="ECO:0000259" key="10">
    <source>
        <dbReference type="PROSITE" id="PS50157"/>
    </source>
</evidence>
<dbReference type="InterPro" id="IPR056438">
    <property type="entry name" value="Znf-C2H2_CTCF"/>
</dbReference>
<dbReference type="Pfam" id="PF23611">
    <property type="entry name" value="zf-C2H2_16"/>
    <property type="match status" value="2"/>
</dbReference>
<evidence type="ECO:0000313" key="11">
    <source>
        <dbReference type="EMBL" id="KAB0404887.1"/>
    </source>
</evidence>
<comment type="caution">
    <text evidence="11">The sequence shown here is derived from an EMBL/GenBank/DDBJ whole genome shotgun (WGS) entry which is preliminary data.</text>
</comment>
<evidence type="ECO:0000256" key="8">
    <source>
        <dbReference type="ARBA" id="ARBA00023242"/>
    </source>
</evidence>